<reference evidence="4" key="1">
    <citation type="submission" date="2017-01" db="EMBL/GenBank/DDBJ databases">
        <authorList>
            <person name="Varghese N."/>
            <person name="Submissions S."/>
        </authorList>
    </citation>
    <scope>NUCLEOTIDE SEQUENCE [LARGE SCALE GENOMIC DNA]</scope>
    <source>
        <strain evidence="4">LP100</strain>
    </source>
</reference>
<dbReference type="Proteomes" id="UP000187181">
    <property type="component" value="Unassembled WGS sequence"/>
</dbReference>
<organism evidence="3 4">
    <name type="scientific">Pontibacter indicus</name>
    <dbReference type="NCBI Taxonomy" id="1317125"/>
    <lineage>
        <taxon>Bacteria</taxon>
        <taxon>Pseudomonadati</taxon>
        <taxon>Bacteroidota</taxon>
        <taxon>Cytophagia</taxon>
        <taxon>Cytophagales</taxon>
        <taxon>Hymenobacteraceae</taxon>
        <taxon>Pontibacter</taxon>
    </lineage>
</organism>
<keyword evidence="2" id="KW-0732">Signal</keyword>
<dbReference type="InterPro" id="IPR007298">
    <property type="entry name" value="Cu-R_lipoprotein_NlpE"/>
</dbReference>
<evidence type="ECO:0000256" key="2">
    <source>
        <dbReference type="SAM" id="SignalP"/>
    </source>
</evidence>
<accession>A0A1R3W7A0</accession>
<keyword evidence="4" id="KW-1185">Reference proteome</keyword>
<evidence type="ECO:0000256" key="1">
    <source>
        <dbReference type="SAM" id="MobiDB-lite"/>
    </source>
</evidence>
<gene>
    <name evidence="3" type="ORF">SAMN05444128_0005</name>
</gene>
<evidence type="ECO:0000313" key="3">
    <source>
        <dbReference type="EMBL" id="SIT73574.1"/>
    </source>
</evidence>
<evidence type="ECO:0000313" key="4">
    <source>
        <dbReference type="Proteomes" id="UP000187181"/>
    </source>
</evidence>
<proteinExistence type="predicted"/>
<sequence length="188" mass="20133">MKAIIALFVLFSLTLGLQQAQAQSGKSYQEWLEENRAGGKKTTAKAPSKSKAKPTKAEATAAEPEPEAAPVLAPPSGTFRGTLACKDCQGIQTELTLSPGAKSSSGSFNMKQVYMGKPADKSVVNSSGKWFLARGNKQNPDAVVLQLIPTAGDIDPMYFMQVSDTEVKLLTKTQDEVESSKNHSLKKL</sequence>
<dbReference type="Gene3D" id="2.40.128.640">
    <property type="match status" value="1"/>
</dbReference>
<dbReference type="EMBL" id="FTPP01000001">
    <property type="protein sequence ID" value="SIT73574.1"/>
    <property type="molecule type" value="Genomic_DNA"/>
</dbReference>
<feature type="compositionally biased region" description="Low complexity" evidence="1">
    <location>
        <begin position="57"/>
        <end position="71"/>
    </location>
</feature>
<feature type="region of interest" description="Disordered" evidence="1">
    <location>
        <begin position="33"/>
        <end position="71"/>
    </location>
</feature>
<feature type="signal peptide" evidence="2">
    <location>
        <begin position="1"/>
        <end position="22"/>
    </location>
</feature>
<dbReference type="OrthoDB" id="5348860at2"/>
<feature type="chain" id="PRO_5013317636" evidence="2">
    <location>
        <begin position="23"/>
        <end position="188"/>
    </location>
</feature>
<dbReference type="Pfam" id="PF04170">
    <property type="entry name" value="NlpE"/>
    <property type="match status" value="1"/>
</dbReference>
<feature type="compositionally biased region" description="Basic residues" evidence="1">
    <location>
        <begin position="38"/>
        <end position="54"/>
    </location>
</feature>
<dbReference type="AlphaFoldDB" id="A0A1R3W7A0"/>
<protein>
    <submittedName>
        <fullName evidence="3">NlpE N-terminal domain-containing protein</fullName>
    </submittedName>
</protein>
<dbReference type="RefSeq" id="WP_076665486.1">
    <property type="nucleotide sequence ID" value="NZ_FTPP01000001.1"/>
</dbReference>
<name>A0A1R3W7A0_9BACT</name>